<evidence type="ECO:0000256" key="1">
    <source>
        <dbReference type="SAM" id="Phobius"/>
    </source>
</evidence>
<accession>A0A377PII0</accession>
<organism evidence="2 3">
    <name type="scientific">Hafnia alvei</name>
    <dbReference type="NCBI Taxonomy" id="569"/>
    <lineage>
        <taxon>Bacteria</taxon>
        <taxon>Pseudomonadati</taxon>
        <taxon>Pseudomonadota</taxon>
        <taxon>Gammaproteobacteria</taxon>
        <taxon>Enterobacterales</taxon>
        <taxon>Hafniaceae</taxon>
        <taxon>Hafnia</taxon>
    </lineage>
</organism>
<dbReference type="EMBL" id="UGHP01000001">
    <property type="protein sequence ID" value="STQ80246.1"/>
    <property type="molecule type" value="Genomic_DNA"/>
</dbReference>
<name>A0A377PII0_HAFAL</name>
<evidence type="ECO:0000313" key="3">
    <source>
        <dbReference type="Proteomes" id="UP000254821"/>
    </source>
</evidence>
<dbReference type="AlphaFoldDB" id="A0A377PII0"/>
<evidence type="ECO:0000313" key="2">
    <source>
        <dbReference type="EMBL" id="STQ80246.1"/>
    </source>
</evidence>
<gene>
    <name evidence="2" type="ORF">NCTC8105_02362</name>
</gene>
<keyword evidence="1" id="KW-0812">Transmembrane</keyword>
<dbReference type="Proteomes" id="UP000254821">
    <property type="component" value="Unassembled WGS sequence"/>
</dbReference>
<proteinExistence type="predicted"/>
<protein>
    <submittedName>
        <fullName evidence="2">Uncharacterized protein</fullName>
    </submittedName>
</protein>
<feature type="transmembrane region" description="Helical" evidence="1">
    <location>
        <begin position="15"/>
        <end position="39"/>
    </location>
</feature>
<keyword evidence="1" id="KW-1133">Transmembrane helix</keyword>
<sequence length="124" mass="13093">MKSTTTDGVPLPQRYGAILAIALGITVAVLDGAIANVALPTIARDLNASAATSVWGKIGGNLDAVAKMSSNADRFVYALLANYTQKLQNMRAEANYAPDNMSGQFYYSMAWVNGGCEAMLALDK</sequence>
<keyword evidence="1" id="KW-0472">Membrane</keyword>
<reference evidence="2 3" key="1">
    <citation type="submission" date="2018-06" db="EMBL/GenBank/DDBJ databases">
        <authorList>
            <consortium name="Pathogen Informatics"/>
            <person name="Doyle S."/>
        </authorList>
    </citation>
    <scope>NUCLEOTIDE SEQUENCE [LARGE SCALE GENOMIC DNA]</scope>
    <source>
        <strain evidence="2 3">NCTC8105</strain>
    </source>
</reference>